<dbReference type="InterPro" id="IPR008494">
    <property type="entry name" value="DUF776"/>
</dbReference>
<feature type="region of interest" description="Disordered" evidence="5">
    <location>
        <begin position="1"/>
        <end position="43"/>
    </location>
</feature>
<protein>
    <recommendedName>
        <fullName evidence="1">Oxidative stress-responsive serine-rich protein 1</fullName>
    </recommendedName>
    <alternativeName>
        <fullName evidence="4">Oxidative stress-responsive protein 1</fullName>
    </alternativeName>
    <alternativeName>
        <fullName evidence="3">Peroxide-inducible transcript 1 protein</fullName>
    </alternativeName>
</protein>
<keyword evidence="7" id="KW-1185">Reference proteome</keyword>
<evidence type="ECO:0000256" key="2">
    <source>
        <dbReference type="ARBA" id="ARBA00022553"/>
    </source>
</evidence>
<dbReference type="Proteomes" id="UP001497623">
    <property type="component" value="Unassembled WGS sequence"/>
</dbReference>
<organism evidence="6 7">
    <name type="scientific">Meganyctiphanes norvegica</name>
    <name type="common">Northern krill</name>
    <name type="synonym">Thysanopoda norvegica</name>
    <dbReference type="NCBI Taxonomy" id="48144"/>
    <lineage>
        <taxon>Eukaryota</taxon>
        <taxon>Metazoa</taxon>
        <taxon>Ecdysozoa</taxon>
        <taxon>Arthropoda</taxon>
        <taxon>Crustacea</taxon>
        <taxon>Multicrustacea</taxon>
        <taxon>Malacostraca</taxon>
        <taxon>Eumalacostraca</taxon>
        <taxon>Eucarida</taxon>
        <taxon>Euphausiacea</taxon>
        <taxon>Euphausiidae</taxon>
        <taxon>Meganyctiphanes</taxon>
    </lineage>
</organism>
<evidence type="ECO:0000256" key="5">
    <source>
        <dbReference type="SAM" id="MobiDB-lite"/>
    </source>
</evidence>
<proteinExistence type="predicted"/>
<evidence type="ECO:0000256" key="1">
    <source>
        <dbReference type="ARBA" id="ARBA00015005"/>
    </source>
</evidence>
<evidence type="ECO:0000256" key="3">
    <source>
        <dbReference type="ARBA" id="ARBA00029721"/>
    </source>
</evidence>
<dbReference type="PANTHER" id="PTHR31383">
    <property type="entry name" value="OXIDATIVE STRESS-RESPONSE SERINE-RICH PROTEIN 1"/>
    <property type="match status" value="1"/>
</dbReference>
<reference evidence="6 7" key="1">
    <citation type="submission" date="2024-05" db="EMBL/GenBank/DDBJ databases">
        <authorList>
            <person name="Wallberg A."/>
        </authorList>
    </citation>
    <scope>NUCLEOTIDE SEQUENCE [LARGE SCALE GENOMIC DNA]</scope>
</reference>
<comment type="caution">
    <text evidence="6">The sequence shown here is derived from an EMBL/GenBank/DDBJ whole genome shotgun (WGS) entry which is preliminary data.</text>
</comment>
<sequence>MMASITSARKDLNNGNEKTTVEAVETDIKDSSSPQPQLSHPPLLPVKKLSRAFGGLSFGAEDGQKRNPSSLQKNPFQIFNKKFPPNLTSNKDESHCNNFFLKKRSDVRSSNMDSKSSRKKDSPYLEYSLAGLHLSTGKKKPLLRKSKLVILGAKYNSEVQSGVIGIISETVESPIKEIKNISSISNSNEIKDELKPNSSSAESSLPSCSIPNDAQLLKDKKKQSASSEGLLNVPKSPLFDSLSKKNHIEDFASVSNRKKLFTSGASDLSGTNVVSTKKLEFSNYGCRYRGNGNSDPKSRRLLYKRRCRRRLNENELPDMNVLSIAESLEPYPYRSCSQQARNPDYEDTTMDELAAYIDNFLYLPKKMSHMAEMMYT</sequence>
<dbReference type="PANTHER" id="PTHR31383:SF2">
    <property type="entry name" value="OXIDATIVE STRESS-RESPONSIVE SERINE-RICH PROTEIN 1"/>
    <property type="match status" value="1"/>
</dbReference>
<feature type="compositionally biased region" description="Polar residues" evidence="5">
    <location>
        <begin position="1"/>
        <end position="18"/>
    </location>
</feature>
<accession>A0AAV2QRS6</accession>
<evidence type="ECO:0000313" key="6">
    <source>
        <dbReference type="EMBL" id="CAL4094572.1"/>
    </source>
</evidence>
<dbReference type="GO" id="GO:0070301">
    <property type="term" value="P:cellular response to hydrogen peroxide"/>
    <property type="evidence" value="ECO:0007669"/>
    <property type="project" value="TreeGrafter"/>
</dbReference>
<keyword evidence="2" id="KW-0597">Phosphoprotein</keyword>
<evidence type="ECO:0000313" key="7">
    <source>
        <dbReference type="Proteomes" id="UP001497623"/>
    </source>
</evidence>
<evidence type="ECO:0000256" key="4">
    <source>
        <dbReference type="ARBA" id="ARBA00031405"/>
    </source>
</evidence>
<gene>
    <name evidence="6" type="ORF">MNOR_LOCUS15176</name>
</gene>
<name>A0AAV2QRS6_MEGNR</name>
<dbReference type="AlphaFoldDB" id="A0AAV2QRS6"/>
<feature type="region of interest" description="Disordered" evidence="5">
    <location>
        <begin position="57"/>
        <end position="76"/>
    </location>
</feature>
<dbReference type="EMBL" id="CAXKWB010009386">
    <property type="protein sequence ID" value="CAL4094572.1"/>
    <property type="molecule type" value="Genomic_DNA"/>
</dbReference>
<feature type="compositionally biased region" description="Polar residues" evidence="5">
    <location>
        <begin position="66"/>
        <end position="76"/>
    </location>
</feature>
<feature type="compositionally biased region" description="Low complexity" evidence="5">
    <location>
        <begin position="31"/>
        <end position="41"/>
    </location>
</feature>